<dbReference type="GO" id="GO:0019825">
    <property type="term" value="F:oxygen binding"/>
    <property type="evidence" value="ECO:0007669"/>
    <property type="project" value="InterPro"/>
</dbReference>
<organism evidence="1 2">
    <name type="scientific">Hymenobacter telluris</name>
    <dbReference type="NCBI Taxonomy" id="2816474"/>
    <lineage>
        <taxon>Bacteria</taxon>
        <taxon>Pseudomonadati</taxon>
        <taxon>Bacteroidota</taxon>
        <taxon>Cytophagia</taxon>
        <taxon>Cytophagales</taxon>
        <taxon>Hymenobacteraceae</taxon>
        <taxon>Hymenobacter</taxon>
    </lineage>
</organism>
<dbReference type="Proteomes" id="UP000664144">
    <property type="component" value="Unassembled WGS sequence"/>
</dbReference>
<dbReference type="InterPro" id="IPR012292">
    <property type="entry name" value="Globin/Proto"/>
</dbReference>
<reference evidence="1" key="1">
    <citation type="submission" date="2021-03" db="EMBL/GenBank/DDBJ databases">
        <authorList>
            <person name="Kim M.K."/>
        </authorList>
    </citation>
    <scope>NUCLEOTIDE SEQUENCE</scope>
    <source>
        <strain evidence="1">BT186</strain>
    </source>
</reference>
<comment type="caution">
    <text evidence="1">The sequence shown here is derived from an EMBL/GenBank/DDBJ whole genome shotgun (WGS) entry which is preliminary data.</text>
</comment>
<sequence>MKTIPSLHDIQTEGDIKTLVDTLCHKATNDTLLGASFGAAARIHWPHYLTSQYRYWSNTLLGQGPAEGGEPLPEQVVMPRSGAHIEHWLNLFSSTVEEHFAGSKAEEAKKVAHQMASKIGLIRSRELPVD</sequence>
<evidence type="ECO:0000313" key="1">
    <source>
        <dbReference type="EMBL" id="MBO0358374.1"/>
    </source>
</evidence>
<dbReference type="RefSeq" id="WP_206984310.1">
    <property type="nucleotide sequence ID" value="NZ_JAFLQZ010000005.1"/>
</dbReference>
<dbReference type="SUPFAM" id="SSF46458">
    <property type="entry name" value="Globin-like"/>
    <property type="match status" value="1"/>
</dbReference>
<dbReference type="EMBL" id="JAFLQZ010000005">
    <property type="protein sequence ID" value="MBO0358374.1"/>
    <property type="molecule type" value="Genomic_DNA"/>
</dbReference>
<proteinExistence type="predicted"/>
<name>A0A939J927_9BACT</name>
<accession>A0A939J927</accession>
<dbReference type="GO" id="GO:0020037">
    <property type="term" value="F:heme binding"/>
    <property type="evidence" value="ECO:0007669"/>
    <property type="project" value="InterPro"/>
</dbReference>
<dbReference type="Gene3D" id="1.10.490.10">
    <property type="entry name" value="Globins"/>
    <property type="match status" value="1"/>
</dbReference>
<evidence type="ECO:0000313" key="2">
    <source>
        <dbReference type="Proteomes" id="UP000664144"/>
    </source>
</evidence>
<dbReference type="CDD" id="cd08916">
    <property type="entry name" value="TrHb3_P"/>
    <property type="match status" value="1"/>
</dbReference>
<keyword evidence="2" id="KW-1185">Reference proteome</keyword>
<protein>
    <submittedName>
        <fullName evidence="1">Group III truncated hemoglobin</fullName>
    </submittedName>
</protein>
<gene>
    <name evidence="1" type="ORF">J0X19_10495</name>
</gene>
<dbReference type="AlphaFoldDB" id="A0A939J927"/>
<dbReference type="InterPro" id="IPR009050">
    <property type="entry name" value="Globin-like_sf"/>
</dbReference>